<feature type="compositionally biased region" description="Polar residues" evidence="1">
    <location>
        <begin position="28"/>
        <end position="37"/>
    </location>
</feature>
<feature type="transmembrane region" description="Helical" evidence="2">
    <location>
        <begin position="565"/>
        <end position="587"/>
    </location>
</feature>
<proteinExistence type="predicted"/>
<evidence type="ECO:0000256" key="2">
    <source>
        <dbReference type="SAM" id="Phobius"/>
    </source>
</evidence>
<feature type="region of interest" description="Disordered" evidence="1">
    <location>
        <begin position="636"/>
        <end position="694"/>
    </location>
</feature>
<keyword evidence="2" id="KW-0472">Membrane</keyword>
<evidence type="ECO:0000313" key="4">
    <source>
        <dbReference type="Proteomes" id="UP000002899"/>
    </source>
</evidence>
<feature type="transmembrane region" description="Helical" evidence="2">
    <location>
        <begin position="886"/>
        <end position="906"/>
    </location>
</feature>
<keyword evidence="2" id="KW-1133">Transmembrane helix</keyword>
<feature type="transmembrane region" description="Helical" evidence="2">
    <location>
        <begin position="846"/>
        <end position="866"/>
    </location>
</feature>
<dbReference type="GeneID" id="24424168"/>
<keyword evidence="4" id="KW-1185">Reference proteome</keyword>
<organism evidence="3 4">
    <name type="scientific">Babesia microti (strain RI)</name>
    <dbReference type="NCBI Taxonomy" id="1133968"/>
    <lineage>
        <taxon>Eukaryota</taxon>
        <taxon>Sar</taxon>
        <taxon>Alveolata</taxon>
        <taxon>Apicomplexa</taxon>
        <taxon>Aconoidasida</taxon>
        <taxon>Piroplasmida</taxon>
        <taxon>Babesiidae</taxon>
        <taxon>Babesia</taxon>
    </lineage>
</organism>
<reference evidence="3 4" key="2">
    <citation type="journal article" date="2013" name="PLoS ONE">
        <title>Whole genome mapping and re-organization of the nuclear and mitochondrial genomes of Babesia microti isolates.</title>
        <authorList>
            <person name="Cornillot E."/>
            <person name="Dassouli A."/>
            <person name="Garg A."/>
            <person name="Pachikara N."/>
            <person name="Randazzo S."/>
            <person name="Depoix D."/>
            <person name="Carcy B."/>
            <person name="Delbecq S."/>
            <person name="Frutos R."/>
            <person name="Silva J.C."/>
            <person name="Sutton R."/>
            <person name="Krause P.J."/>
            <person name="Mamoun C.B."/>
        </authorList>
    </citation>
    <scope>NUCLEOTIDE SEQUENCE [LARGE SCALE GENOMIC DNA]</scope>
    <source>
        <strain evidence="3 4">RI</strain>
    </source>
</reference>
<feature type="compositionally biased region" description="Basic and acidic residues" evidence="1">
    <location>
        <begin position="502"/>
        <end position="519"/>
    </location>
</feature>
<dbReference type="AlphaFoldDB" id="I7J674"/>
<feature type="region of interest" description="Disordered" evidence="1">
    <location>
        <begin position="502"/>
        <end position="521"/>
    </location>
</feature>
<feature type="transmembrane region" description="Helical" evidence="2">
    <location>
        <begin position="799"/>
        <end position="825"/>
    </location>
</feature>
<protein>
    <submittedName>
        <fullName evidence="3">Uncharacterized protein</fullName>
    </submittedName>
</protein>
<name>I7J674_BABMR</name>
<feature type="compositionally biased region" description="Basic and acidic residues" evidence="1">
    <location>
        <begin position="17"/>
        <end position="27"/>
    </location>
</feature>
<sequence length="941" mass="106055">MAWIKQMFKLSKSPDSSSDKQLDKHQDNQLTVESSNKQQKPALLSDLEVNKIVDDLIAQINQINCELEAKQQALIHKSVQRAGQNTIKNIEKYFAIEIDNQKVDLNSSSVQVFDITSHVSQSNTQNLHESSQDNKIMQSLQTACGSGEMKTANTDDTPIFKASNLIAPDTTDIDDKKKAQCIESCMPTLPKQNIHKEHHITPLDDDWCIAETTYIDPVPKDILKLNIADTPLKSSQLVEKISPPKKFKDNCKTIEPELSNVETINVSKTDAKYKQTSRFTPPDSNTSVDKSKLVPDELFCLSQNKYIDYSIQRNVGKLKPYEQKKSDQSSSQYEVNKLNIVETEKECDEQIQKLDIRKLIRRDKTIEEINTTARPTDNLDTTIDSVEDPDNVDYSAFPLDELSSIQINKLNIARHVPVQDESHAQQHGREHSKKMTDDPHFDINKAEQLPQPNEIRQSLDHDATDNIELSYINVNEKNKVKSEVEDPTQLIIVKPKSEISESSDIRDLEAGPETKDDKKQKKNLLEMSQNVTSYLRNSSNFQLLRKFNDSIATLKLLITSESLRLIIASKFIGLTILLIAIFSNFWMANHINYEKSGITGISSTYIGLFGITRQDSCKLQDGANVTLSRHLINFNTISPPSSDKKPENNNSPMNYRPLKQVSSEELDPAVKPVSTPSEDGGHNVKDTGKGEFVKNGEGEVIQPNKSIDIGTVPEDTKLELSPESGTMPQSGQVPPPIIDGAPVYAKESEFIERAGVFRDHRAIGNLSKPLAESRSELFGYPFYDIEIKGVDDLRFAGRLAFFLFMISIFILLITLPLVLIQYFPIYHFSTNFSRDSCIFLGYLTKFLWVSSLLLHLSGLLVMMIYTRSSTCVDESGRSVPSSFSSSFWLAVLSFIPLVAAYTFYAIKRNDKSPSNTLARFCDNRSQLPLQTNENETIYDIV</sequence>
<keyword evidence="2" id="KW-0812">Transmembrane</keyword>
<dbReference type="EMBL" id="FO082872">
    <property type="protein sequence ID" value="CCF73542.1"/>
    <property type="molecule type" value="Genomic_DNA"/>
</dbReference>
<dbReference type="RefSeq" id="XP_012648151.1">
    <property type="nucleotide sequence ID" value="XM_012792697.1"/>
</dbReference>
<feature type="region of interest" description="Disordered" evidence="1">
    <location>
        <begin position="12"/>
        <end position="37"/>
    </location>
</feature>
<accession>I7J674</accession>
<reference evidence="3 4" key="1">
    <citation type="journal article" date="2012" name="Nucleic Acids Res.">
        <title>Sequencing of the smallest Apicomplexan genome from the human pathogen Babesia microti.</title>
        <authorList>
            <person name="Cornillot E."/>
            <person name="Hadj-Kaddour K."/>
            <person name="Dassouli A."/>
            <person name="Noel B."/>
            <person name="Ranwez V."/>
            <person name="Vacherie B."/>
            <person name="Augagneur Y."/>
            <person name="Bres V."/>
            <person name="Duclos A."/>
            <person name="Randazzo S."/>
            <person name="Carcy B."/>
            <person name="Debierre-Grockiego F."/>
            <person name="Delbecq S."/>
            <person name="Moubri-Menage K."/>
            <person name="Shams-Eldin H."/>
            <person name="Usmani-Brown S."/>
            <person name="Bringaud F."/>
            <person name="Wincker P."/>
            <person name="Vivares C.P."/>
            <person name="Schwarz R.T."/>
            <person name="Schetters T.P."/>
            <person name="Krause P.J."/>
            <person name="Gorenflot A."/>
            <person name="Berry V."/>
            <person name="Barbe V."/>
            <person name="Ben Mamoun C."/>
        </authorList>
    </citation>
    <scope>NUCLEOTIDE SEQUENCE [LARGE SCALE GENOMIC DNA]</scope>
    <source>
        <strain evidence="3 4">RI</strain>
    </source>
</reference>
<dbReference type="Proteomes" id="UP000002899">
    <property type="component" value="Chromosome II"/>
</dbReference>
<dbReference type="VEuPathDB" id="PiroplasmaDB:BMR1_02g01920"/>
<dbReference type="KEGG" id="bmic:BMR1_02g01920"/>
<reference evidence="3 4" key="3">
    <citation type="journal article" date="2016" name="Sci. Rep.">
        <title>Genome-wide diversity and gene expression profiling of Babesia microti isolates identify polymorphic genes that mediate host-pathogen interactions.</title>
        <authorList>
            <person name="Silva J.C."/>
            <person name="Cornillot E."/>
            <person name="McCracken C."/>
            <person name="Usmani-Brown S."/>
            <person name="Dwivedi A."/>
            <person name="Ifeonu O.O."/>
            <person name="Crabtree J."/>
            <person name="Gotia H.T."/>
            <person name="Virji A.Z."/>
            <person name="Reynes C."/>
            <person name="Colinge J."/>
            <person name="Kumar V."/>
            <person name="Lawres L."/>
            <person name="Pazzi J.E."/>
            <person name="Pablo J.V."/>
            <person name="Hung C."/>
            <person name="Brancato J."/>
            <person name="Kumari P."/>
            <person name="Orvis J."/>
            <person name="Tretina K."/>
            <person name="Chibucos M."/>
            <person name="Ott S."/>
            <person name="Sadzewicz L."/>
            <person name="Sengamalay N."/>
            <person name="Shetty A.C."/>
            <person name="Su Q."/>
            <person name="Tallon L."/>
            <person name="Fraser C.M."/>
            <person name="Frutos R."/>
            <person name="Molina D.M."/>
            <person name="Krause P.J."/>
            <person name="Ben Mamoun C."/>
        </authorList>
    </citation>
    <scope>NUCLEOTIDE SEQUENCE [LARGE SCALE GENOMIC DNA]</scope>
    <source>
        <strain evidence="3 4">RI</strain>
    </source>
</reference>
<evidence type="ECO:0000256" key="1">
    <source>
        <dbReference type="SAM" id="MobiDB-lite"/>
    </source>
</evidence>
<evidence type="ECO:0000313" key="3">
    <source>
        <dbReference type="EMBL" id="CCF73542.1"/>
    </source>
</evidence>
<feature type="compositionally biased region" description="Basic and acidic residues" evidence="1">
    <location>
        <begin position="679"/>
        <end position="694"/>
    </location>
</feature>